<comment type="caution">
    <text evidence="10">The sequence shown here is derived from an EMBL/GenBank/DDBJ whole genome shotgun (WGS) entry which is preliminary data.</text>
</comment>
<evidence type="ECO:0000313" key="10">
    <source>
        <dbReference type="EMBL" id="RSU13508.1"/>
    </source>
</evidence>
<dbReference type="FunFam" id="3.30.360.10:FF:000014">
    <property type="entry name" value="N-acetyl-gamma-glutamyl-phosphate reductase"/>
    <property type="match status" value="1"/>
</dbReference>
<evidence type="ECO:0000256" key="1">
    <source>
        <dbReference type="ARBA" id="ARBA00004862"/>
    </source>
</evidence>
<keyword evidence="5 7" id="KW-0560">Oxidoreductase</keyword>
<evidence type="ECO:0000256" key="4">
    <source>
        <dbReference type="ARBA" id="ARBA00022857"/>
    </source>
</evidence>
<dbReference type="HAMAP" id="MF_00150">
    <property type="entry name" value="ArgC_type1"/>
    <property type="match status" value="1"/>
</dbReference>
<keyword evidence="3 7" id="KW-0028">Amino-acid biosynthesis</keyword>
<comment type="pathway">
    <text evidence="1 7">Amino-acid biosynthesis; L-arginine biosynthesis; N(2)-acetyl-L-ornithine from L-glutamate: step 3/4.</text>
</comment>
<dbReference type="CDD" id="cd17895">
    <property type="entry name" value="AGPR_1_N"/>
    <property type="match status" value="1"/>
</dbReference>
<dbReference type="UniPathway" id="UPA00068">
    <property type="reaction ID" value="UER00108"/>
</dbReference>
<accession>A0A430AZL5</accession>
<evidence type="ECO:0000256" key="2">
    <source>
        <dbReference type="ARBA" id="ARBA00022571"/>
    </source>
</evidence>
<dbReference type="InterPro" id="IPR000706">
    <property type="entry name" value="AGPR_type-1"/>
</dbReference>
<evidence type="ECO:0000256" key="8">
    <source>
        <dbReference type="PROSITE-ProRule" id="PRU10010"/>
    </source>
</evidence>
<dbReference type="Proteomes" id="UP000287605">
    <property type="component" value="Unassembled WGS sequence"/>
</dbReference>
<dbReference type="EC" id="1.2.1.38" evidence="7"/>
<evidence type="ECO:0000256" key="5">
    <source>
        <dbReference type="ARBA" id="ARBA00023002"/>
    </source>
</evidence>
<dbReference type="InterPro" id="IPR050085">
    <property type="entry name" value="AGPR"/>
</dbReference>
<reference evidence="10 11" key="1">
    <citation type="submission" date="2017-05" db="EMBL/GenBank/DDBJ databases">
        <title>Vagococcus spp. assemblies.</title>
        <authorList>
            <person name="Gulvik C.A."/>
        </authorList>
    </citation>
    <scope>NUCLEOTIDE SEQUENCE [LARGE SCALE GENOMIC DNA]</scope>
    <source>
        <strain evidence="10 11">CCUG 51432</strain>
    </source>
</reference>
<evidence type="ECO:0000256" key="6">
    <source>
        <dbReference type="ARBA" id="ARBA00050557"/>
    </source>
</evidence>
<keyword evidence="7" id="KW-0963">Cytoplasm</keyword>
<dbReference type="InterPro" id="IPR036291">
    <property type="entry name" value="NAD(P)-bd_dom_sf"/>
</dbReference>
<dbReference type="EMBL" id="NGKA01000005">
    <property type="protein sequence ID" value="RSU13508.1"/>
    <property type="molecule type" value="Genomic_DNA"/>
</dbReference>
<comment type="subcellular location">
    <subcellularLocation>
        <location evidence="7">Cytoplasm</location>
    </subcellularLocation>
</comment>
<protein>
    <recommendedName>
        <fullName evidence="7">N-acetyl-gamma-glutamyl-phosphate reductase</fullName>
        <shortName evidence="7">AGPR</shortName>
        <ecNumber evidence="7">1.2.1.38</ecNumber>
    </recommendedName>
    <alternativeName>
        <fullName evidence="7">N-acetyl-glutamate semialdehyde dehydrogenase</fullName>
        <shortName evidence="7">NAGSA dehydrogenase</shortName>
    </alternativeName>
</protein>
<dbReference type="PANTHER" id="PTHR32338:SF10">
    <property type="entry name" value="N-ACETYL-GAMMA-GLUTAMYL-PHOSPHATE REDUCTASE, CHLOROPLASTIC-RELATED"/>
    <property type="match status" value="1"/>
</dbReference>
<keyword evidence="11" id="KW-1185">Reference proteome</keyword>
<evidence type="ECO:0000256" key="7">
    <source>
        <dbReference type="HAMAP-Rule" id="MF_00150"/>
    </source>
</evidence>
<dbReference type="GO" id="GO:0051287">
    <property type="term" value="F:NAD binding"/>
    <property type="evidence" value="ECO:0007669"/>
    <property type="project" value="InterPro"/>
</dbReference>
<dbReference type="PANTHER" id="PTHR32338">
    <property type="entry name" value="N-ACETYL-GAMMA-GLUTAMYL-PHOSPHATE REDUCTASE, CHLOROPLASTIC-RELATED-RELATED"/>
    <property type="match status" value="1"/>
</dbReference>
<dbReference type="InterPro" id="IPR023013">
    <property type="entry name" value="AGPR_AS"/>
</dbReference>
<dbReference type="RefSeq" id="WP_126807788.1">
    <property type="nucleotide sequence ID" value="NZ_NGKA01000005.1"/>
</dbReference>
<dbReference type="Gene3D" id="3.40.50.720">
    <property type="entry name" value="NAD(P)-binding Rossmann-like Domain"/>
    <property type="match status" value="1"/>
</dbReference>
<dbReference type="GO" id="GO:0006526">
    <property type="term" value="P:L-arginine biosynthetic process"/>
    <property type="evidence" value="ECO:0007669"/>
    <property type="project" value="UniProtKB-UniRule"/>
</dbReference>
<evidence type="ECO:0000259" key="9">
    <source>
        <dbReference type="SMART" id="SM00859"/>
    </source>
</evidence>
<dbReference type="SUPFAM" id="SSF51735">
    <property type="entry name" value="NAD(P)-binding Rossmann-fold domains"/>
    <property type="match status" value="1"/>
</dbReference>
<evidence type="ECO:0000313" key="11">
    <source>
        <dbReference type="Proteomes" id="UP000287605"/>
    </source>
</evidence>
<sequence length="343" mass="38469">MDVSIIGSTGYGGMELTKLLHKHPNARISSLHSDSAAGQMLSEIYPHTDGVTDMLLRPVESDWIVANSDIVLLATPSGVSSRLALDFVDKKHPVIDLSGDFRFMDEKLYEKWYQKKSAPYRYLKEFTYQIPEFFKKTANSRFISNPGCYATAVLLGLAPLVQNNLIEETIIIDAKSGLSGAGKSLSQSSHFVNAHDNMTLYKANQHQHIPEITQQLTAWSATYDKIQFSTSLIPVSRGIFCTMYVQLREKKSVDNLHDIYQQTYLNKKFVRIQPKERLPDLKQVVGSNYCDIGMVYNEKTNVLMIVSVIDNLIKGAAGQAIQNLNLFAGFPEDDGLDLVPSYF</sequence>
<dbReference type="GO" id="GO:0070401">
    <property type="term" value="F:NADP+ binding"/>
    <property type="evidence" value="ECO:0007669"/>
    <property type="project" value="InterPro"/>
</dbReference>
<dbReference type="GO" id="GO:0003942">
    <property type="term" value="F:N-acetyl-gamma-glutamyl-phosphate reductase activity"/>
    <property type="evidence" value="ECO:0007669"/>
    <property type="project" value="UniProtKB-UniRule"/>
</dbReference>
<dbReference type="OrthoDB" id="9801289at2"/>
<dbReference type="AlphaFoldDB" id="A0A430AZL5"/>
<dbReference type="SUPFAM" id="SSF55347">
    <property type="entry name" value="Glyceraldehyde-3-phosphate dehydrogenase-like, C-terminal domain"/>
    <property type="match status" value="1"/>
</dbReference>
<organism evidence="10 11">
    <name type="scientific">Vagococcus elongatus</name>
    <dbReference type="NCBI Taxonomy" id="180344"/>
    <lineage>
        <taxon>Bacteria</taxon>
        <taxon>Bacillati</taxon>
        <taxon>Bacillota</taxon>
        <taxon>Bacilli</taxon>
        <taxon>Lactobacillales</taxon>
        <taxon>Enterococcaceae</taxon>
        <taxon>Vagococcus</taxon>
    </lineage>
</organism>
<keyword evidence="4 7" id="KW-0521">NADP</keyword>
<dbReference type="InterPro" id="IPR058924">
    <property type="entry name" value="AGPR_dimerisation_dom"/>
</dbReference>
<dbReference type="GO" id="GO:0005737">
    <property type="term" value="C:cytoplasm"/>
    <property type="evidence" value="ECO:0007669"/>
    <property type="project" value="UniProtKB-SubCell"/>
</dbReference>
<proteinExistence type="inferred from homology"/>
<dbReference type="PROSITE" id="PS01224">
    <property type="entry name" value="ARGC"/>
    <property type="match status" value="1"/>
</dbReference>
<comment type="function">
    <text evidence="7">Catalyzes the NADPH-dependent reduction of N-acetyl-5-glutamyl phosphate to yield N-acetyl-L-glutamate 5-semialdehyde.</text>
</comment>
<dbReference type="NCBIfam" id="TIGR01850">
    <property type="entry name" value="argC"/>
    <property type="match status" value="1"/>
</dbReference>
<name>A0A430AZL5_9ENTE</name>
<dbReference type="Gene3D" id="3.30.360.10">
    <property type="entry name" value="Dihydrodipicolinate Reductase, domain 2"/>
    <property type="match status" value="1"/>
</dbReference>
<gene>
    <name evidence="7" type="primary">argC</name>
    <name evidence="10" type="ORF">CBF29_04445</name>
</gene>
<dbReference type="Pfam" id="PF01118">
    <property type="entry name" value="Semialdhyde_dh"/>
    <property type="match status" value="1"/>
</dbReference>
<comment type="catalytic activity">
    <reaction evidence="6 7">
        <text>N-acetyl-L-glutamate 5-semialdehyde + phosphate + NADP(+) = N-acetyl-L-glutamyl 5-phosphate + NADPH + H(+)</text>
        <dbReference type="Rhea" id="RHEA:21588"/>
        <dbReference type="ChEBI" id="CHEBI:15378"/>
        <dbReference type="ChEBI" id="CHEBI:29123"/>
        <dbReference type="ChEBI" id="CHEBI:43474"/>
        <dbReference type="ChEBI" id="CHEBI:57783"/>
        <dbReference type="ChEBI" id="CHEBI:57936"/>
        <dbReference type="ChEBI" id="CHEBI:58349"/>
        <dbReference type="EC" id="1.2.1.38"/>
    </reaction>
</comment>
<keyword evidence="2 7" id="KW-0055">Arginine biosynthesis</keyword>
<dbReference type="InterPro" id="IPR000534">
    <property type="entry name" value="Semialdehyde_DH_NAD-bd"/>
</dbReference>
<dbReference type="Pfam" id="PF22698">
    <property type="entry name" value="Semialdhyde_dhC_1"/>
    <property type="match status" value="1"/>
</dbReference>
<evidence type="ECO:0000256" key="3">
    <source>
        <dbReference type="ARBA" id="ARBA00022605"/>
    </source>
</evidence>
<comment type="similarity">
    <text evidence="7">Belongs to the NAGSA dehydrogenase family. Type 1 subfamily.</text>
</comment>
<dbReference type="SMART" id="SM00859">
    <property type="entry name" value="Semialdhyde_dh"/>
    <property type="match status" value="1"/>
</dbReference>
<feature type="domain" description="Semialdehyde dehydrogenase NAD-binding" evidence="9">
    <location>
        <begin position="2"/>
        <end position="141"/>
    </location>
</feature>
<feature type="active site" evidence="7 8">
    <location>
        <position position="148"/>
    </location>
</feature>
<dbReference type="CDD" id="cd23934">
    <property type="entry name" value="AGPR_1_C"/>
    <property type="match status" value="1"/>
</dbReference>